<dbReference type="InterPro" id="IPR029787">
    <property type="entry name" value="Nucleotide_cyclase"/>
</dbReference>
<dbReference type="PANTHER" id="PTHR45138:SF9">
    <property type="entry name" value="DIGUANYLATE CYCLASE DGCM-RELATED"/>
    <property type="match status" value="1"/>
</dbReference>
<dbReference type="AlphaFoldDB" id="A0A545TJK7"/>
<dbReference type="EC" id="2.7.7.65" evidence="2"/>
<accession>A0A545TJK7</accession>
<evidence type="ECO:0000256" key="2">
    <source>
        <dbReference type="ARBA" id="ARBA00012528"/>
    </source>
</evidence>
<protein>
    <recommendedName>
        <fullName evidence="2">diguanylate cyclase</fullName>
        <ecNumber evidence="2">2.7.7.65</ecNumber>
    </recommendedName>
</protein>
<organism evidence="5 6">
    <name type="scientific">Aliikangiella marina</name>
    <dbReference type="NCBI Taxonomy" id="1712262"/>
    <lineage>
        <taxon>Bacteria</taxon>
        <taxon>Pseudomonadati</taxon>
        <taxon>Pseudomonadota</taxon>
        <taxon>Gammaproteobacteria</taxon>
        <taxon>Oceanospirillales</taxon>
        <taxon>Pleioneaceae</taxon>
        <taxon>Aliikangiella</taxon>
    </lineage>
</organism>
<dbReference type="GO" id="GO:0005886">
    <property type="term" value="C:plasma membrane"/>
    <property type="evidence" value="ECO:0007669"/>
    <property type="project" value="TreeGrafter"/>
</dbReference>
<proteinExistence type="predicted"/>
<evidence type="ECO:0000313" key="5">
    <source>
        <dbReference type="EMBL" id="TQV77410.1"/>
    </source>
</evidence>
<gene>
    <name evidence="5" type="ORF">FLL45_05550</name>
</gene>
<keyword evidence="6" id="KW-1185">Reference proteome</keyword>
<comment type="cofactor">
    <cofactor evidence="1">
        <name>Mg(2+)</name>
        <dbReference type="ChEBI" id="CHEBI:18420"/>
    </cofactor>
</comment>
<dbReference type="PANTHER" id="PTHR45138">
    <property type="entry name" value="REGULATORY COMPONENTS OF SENSORY TRANSDUCTION SYSTEM"/>
    <property type="match status" value="1"/>
</dbReference>
<dbReference type="FunFam" id="3.30.70.270:FF:000001">
    <property type="entry name" value="Diguanylate cyclase domain protein"/>
    <property type="match status" value="1"/>
</dbReference>
<dbReference type="InterPro" id="IPR050469">
    <property type="entry name" value="Diguanylate_Cyclase"/>
</dbReference>
<comment type="catalytic activity">
    <reaction evidence="3">
        <text>2 GTP = 3',3'-c-di-GMP + 2 diphosphate</text>
        <dbReference type="Rhea" id="RHEA:24898"/>
        <dbReference type="ChEBI" id="CHEBI:33019"/>
        <dbReference type="ChEBI" id="CHEBI:37565"/>
        <dbReference type="ChEBI" id="CHEBI:58805"/>
        <dbReference type="EC" id="2.7.7.65"/>
    </reaction>
</comment>
<evidence type="ECO:0000259" key="4">
    <source>
        <dbReference type="PROSITE" id="PS50887"/>
    </source>
</evidence>
<dbReference type="CDD" id="cd01949">
    <property type="entry name" value="GGDEF"/>
    <property type="match status" value="1"/>
</dbReference>
<dbReference type="GO" id="GO:1902201">
    <property type="term" value="P:negative regulation of bacterial-type flagellum-dependent cell motility"/>
    <property type="evidence" value="ECO:0007669"/>
    <property type="project" value="TreeGrafter"/>
</dbReference>
<dbReference type="SMART" id="SM00267">
    <property type="entry name" value="GGDEF"/>
    <property type="match status" value="1"/>
</dbReference>
<evidence type="ECO:0000256" key="1">
    <source>
        <dbReference type="ARBA" id="ARBA00001946"/>
    </source>
</evidence>
<dbReference type="Pfam" id="PF00990">
    <property type="entry name" value="GGDEF"/>
    <property type="match status" value="1"/>
</dbReference>
<dbReference type="Gene3D" id="3.30.70.270">
    <property type="match status" value="1"/>
</dbReference>
<feature type="domain" description="GGDEF" evidence="4">
    <location>
        <begin position="194"/>
        <end position="323"/>
    </location>
</feature>
<sequence length="340" mass="38309">MGDLGENTDLVSQIAGFTSLRDVDLLELSLLKSIYAIVNPIQVSLLALDNQNIILKQVDYSSLKHGTITSKVKASKELLSACELLDSMPTDYYTVNLDNHALTLFLLSHTRKVAQYITIESNSFGVSKSNSQQIMGMLRIYRNFKQLLLESQTDELTGLSNRKAFDEVIKKIHDSVLPTPEKFDNEKRQEASDNALWLAMVDIDHFKKINDQHGHLMGDEVLMRIAQTIRASLRENDMLFRYGGEEFTLIFSAADSDEASSILHRSMNAVRNINIAQVGKISVSIGVVKMERNVFHMTLVEHADKALYKSKDDGRDRVTFFNSDDFTKTDAATNSDCELF</sequence>
<comment type="caution">
    <text evidence="5">The sequence shown here is derived from an EMBL/GenBank/DDBJ whole genome shotgun (WGS) entry which is preliminary data.</text>
</comment>
<dbReference type="GO" id="GO:0043709">
    <property type="term" value="P:cell adhesion involved in single-species biofilm formation"/>
    <property type="evidence" value="ECO:0007669"/>
    <property type="project" value="TreeGrafter"/>
</dbReference>
<evidence type="ECO:0000313" key="6">
    <source>
        <dbReference type="Proteomes" id="UP000317839"/>
    </source>
</evidence>
<reference evidence="5 6" key="1">
    <citation type="submission" date="2019-06" db="EMBL/GenBank/DDBJ databases">
        <title>Draft genome of Aliikangiella marina GYP-15.</title>
        <authorList>
            <person name="Wang G."/>
        </authorList>
    </citation>
    <scope>NUCLEOTIDE SEQUENCE [LARGE SCALE GENOMIC DNA]</scope>
    <source>
        <strain evidence="5 6">GYP-15</strain>
    </source>
</reference>
<dbReference type="RefSeq" id="WP_142940982.1">
    <property type="nucleotide sequence ID" value="NZ_VIKR01000001.1"/>
</dbReference>
<dbReference type="PROSITE" id="PS50887">
    <property type="entry name" value="GGDEF"/>
    <property type="match status" value="1"/>
</dbReference>
<name>A0A545TJK7_9GAMM</name>
<dbReference type="EMBL" id="VIKR01000001">
    <property type="protein sequence ID" value="TQV77410.1"/>
    <property type="molecule type" value="Genomic_DNA"/>
</dbReference>
<evidence type="ECO:0000256" key="3">
    <source>
        <dbReference type="ARBA" id="ARBA00034247"/>
    </source>
</evidence>
<dbReference type="Proteomes" id="UP000317839">
    <property type="component" value="Unassembled WGS sequence"/>
</dbReference>
<dbReference type="OrthoDB" id="9803824at2"/>
<dbReference type="NCBIfam" id="TIGR00254">
    <property type="entry name" value="GGDEF"/>
    <property type="match status" value="1"/>
</dbReference>
<dbReference type="InterPro" id="IPR000160">
    <property type="entry name" value="GGDEF_dom"/>
</dbReference>
<dbReference type="GO" id="GO:0052621">
    <property type="term" value="F:diguanylate cyclase activity"/>
    <property type="evidence" value="ECO:0007669"/>
    <property type="project" value="UniProtKB-EC"/>
</dbReference>
<dbReference type="SUPFAM" id="SSF55073">
    <property type="entry name" value="Nucleotide cyclase"/>
    <property type="match status" value="1"/>
</dbReference>
<dbReference type="InterPro" id="IPR043128">
    <property type="entry name" value="Rev_trsase/Diguanyl_cyclase"/>
</dbReference>